<organism evidence="1 2">
    <name type="scientific">Methanobrevibacter olleyae</name>
    <dbReference type="NCBI Taxonomy" id="294671"/>
    <lineage>
        <taxon>Archaea</taxon>
        <taxon>Methanobacteriati</taxon>
        <taxon>Methanobacteriota</taxon>
        <taxon>Methanomada group</taxon>
        <taxon>Methanobacteria</taxon>
        <taxon>Methanobacteriales</taxon>
        <taxon>Methanobacteriaceae</taxon>
        <taxon>Methanobrevibacter</taxon>
    </lineage>
</organism>
<comment type="caution">
    <text evidence="1">The sequence shown here is derived from an EMBL/GenBank/DDBJ whole genome shotgun (WGS) entry which is preliminary data.</text>
</comment>
<name>A0A8T3VKM4_METOL</name>
<evidence type="ECO:0000313" key="1">
    <source>
        <dbReference type="EMBL" id="MBE6512084.1"/>
    </source>
</evidence>
<sequence length="87" mass="10378">MTKENQIEFNNTDLLIELYELLFNDAITVETSRIVSKIIMDLIDNHEIDEGKVIDYFNEKNPENIKFNLKEDLDTIYDICLEIYEEE</sequence>
<reference evidence="1" key="1">
    <citation type="submission" date="2019-04" db="EMBL/GenBank/DDBJ databases">
        <title>Evolution of Biomass-Degrading Anaerobic Consortia Revealed by Metagenomics.</title>
        <authorList>
            <person name="Peng X."/>
        </authorList>
    </citation>
    <scope>NUCLEOTIDE SEQUENCE</scope>
    <source>
        <strain evidence="1">SIG14</strain>
    </source>
</reference>
<accession>A0A8T3VKM4</accession>
<gene>
    <name evidence="1" type="ORF">E7Z75_02880</name>
</gene>
<dbReference type="EMBL" id="SUTG01000008">
    <property type="protein sequence ID" value="MBE6512084.1"/>
    <property type="molecule type" value="Genomic_DNA"/>
</dbReference>
<proteinExistence type="predicted"/>
<dbReference type="Proteomes" id="UP000732619">
    <property type="component" value="Unassembled WGS sequence"/>
</dbReference>
<protein>
    <submittedName>
        <fullName evidence="1">Uncharacterized protein</fullName>
    </submittedName>
</protein>
<evidence type="ECO:0000313" key="2">
    <source>
        <dbReference type="Proteomes" id="UP000732619"/>
    </source>
</evidence>
<dbReference type="AlphaFoldDB" id="A0A8T3VKM4"/>